<keyword evidence="5" id="KW-1185">Reference proteome</keyword>
<protein>
    <submittedName>
        <fullName evidence="4">OF BC1 COMPLEX KINASE 3, chloroplastic</fullName>
    </submittedName>
</protein>
<reference evidence="4" key="1">
    <citation type="submission" date="2020-06" db="EMBL/GenBank/DDBJ databases">
        <authorList>
            <consortium name="Plant Systems Biology data submission"/>
        </authorList>
    </citation>
    <scope>NUCLEOTIDE SEQUENCE</scope>
    <source>
        <strain evidence="4">D6</strain>
    </source>
</reference>
<evidence type="ECO:0000313" key="4">
    <source>
        <dbReference type="EMBL" id="CAB9506169.1"/>
    </source>
</evidence>
<accession>A0A9N8DP84</accession>
<dbReference type="InterPro" id="IPR004147">
    <property type="entry name" value="ABC1_dom"/>
</dbReference>
<gene>
    <name evidence="4" type="ORF">SEMRO_256_G100760.1</name>
</gene>
<feature type="chain" id="PRO_5040280023" evidence="2">
    <location>
        <begin position="21"/>
        <end position="918"/>
    </location>
</feature>
<evidence type="ECO:0000256" key="2">
    <source>
        <dbReference type="SAM" id="SignalP"/>
    </source>
</evidence>
<dbReference type="InterPro" id="IPR050154">
    <property type="entry name" value="UbiB_kinase"/>
</dbReference>
<evidence type="ECO:0000256" key="1">
    <source>
        <dbReference type="ARBA" id="ARBA00009670"/>
    </source>
</evidence>
<proteinExistence type="inferred from homology"/>
<dbReference type="EMBL" id="CAICTM010000255">
    <property type="protein sequence ID" value="CAB9506169.1"/>
    <property type="molecule type" value="Genomic_DNA"/>
</dbReference>
<dbReference type="Proteomes" id="UP001153069">
    <property type="component" value="Unassembled WGS sequence"/>
</dbReference>
<feature type="signal peptide" evidence="2">
    <location>
        <begin position="1"/>
        <end position="20"/>
    </location>
</feature>
<dbReference type="PANTHER" id="PTHR10566">
    <property type="entry name" value="CHAPERONE-ACTIVITY OF BC1 COMPLEX CABC1 -RELATED"/>
    <property type="match status" value="1"/>
</dbReference>
<dbReference type="SUPFAM" id="SSF56112">
    <property type="entry name" value="Protein kinase-like (PK-like)"/>
    <property type="match status" value="1"/>
</dbReference>
<organism evidence="4 5">
    <name type="scientific">Seminavis robusta</name>
    <dbReference type="NCBI Taxonomy" id="568900"/>
    <lineage>
        <taxon>Eukaryota</taxon>
        <taxon>Sar</taxon>
        <taxon>Stramenopiles</taxon>
        <taxon>Ochrophyta</taxon>
        <taxon>Bacillariophyta</taxon>
        <taxon>Bacillariophyceae</taxon>
        <taxon>Bacillariophycidae</taxon>
        <taxon>Naviculales</taxon>
        <taxon>Naviculaceae</taxon>
        <taxon>Seminavis</taxon>
    </lineage>
</organism>
<comment type="similarity">
    <text evidence="1">Belongs to the protein kinase superfamily. ADCK protein kinase family.</text>
</comment>
<dbReference type="OrthoDB" id="427480at2759"/>
<evidence type="ECO:0000313" key="5">
    <source>
        <dbReference type="Proteomes" id="UP001153069"/>
    </source>
</evidence>
<dbReference type="CDD" id="cd05121">
    <property type="entry name" value="ABC1_ADCK3-like"/>
    <property type="match status" value="1"/>
</dbReference>
<dbReference type="InterPro" id="IPR011009">
    <property type="entry name" value="Kinase-like_dom_sf"/>
</dbReference>
<name>A0A9N8DP84_9STRA</name>
<dbReference type="AlphaFoldDB" id="A0A9N8DP84"/>
<dbReference type="PANTHER" id="PTHR10566:SF118">
    <property type="entry name" value="PROTEIN KINASE DOMAIN-CONTAINING PROTEIN"/>
    <property type="match status" value="1"/>
</dbReference>
<keyword evidence="2" id="KW-0732">Signal</keyword>
<feature type="domain" description="ABC1 atypical kinase-like" evidence="3">
    <location>
        <begin position="239"/>
        <end position="489"/>
    </location>
</feature>
<evidence type="ECO:0000259" key="3">
    <source>
        <dbReference type="Pfam" id="PF03109"/>
    </source>
</evidence>
<keyword evidence="4" id="KW-0808">Transferase</keyword>
<sequence>MRFLLSGVVFTCLLLQGSTAFVPASRRAAKKTAKSLLPSSVSFDVPSWLVDASATVDSSVSLPSALQFPELSQQLASLAASVNLNGVIDPELSASLSSAVTVPWYLELIAAFAAGNAFLLWLNSPDNEMEAPYEPGTTTYSPEAAAEYYGRRPLLVAKRILRLALLTGAFNTGVLFDWLILGKLFRDEEYTALKRAEPRRAKVALSLCEKLGPTFIKLGQALSIRTDLIPEAYALELRKLQDAVPPFDSDEARRVICDELGIRDVSEVFSTLSSEPVASASIGQVYRGTLATNGKDVAVKVQRPGILAEIALDLHVLRVLSPIQTILQNAANGLKTSQVDIDNAILLIDEWGRGFVAETDYLLEAKNTIDFGKAMENRGLNAVCAPRVVDTMTRNKLLVTEWVEGTRLDRDASPDVPRLCGVAINAYLTMLLDTGVLHCDPHPGNLLRTMDGKLCILDHGMTLEVPKDLQYSLLEFIAHVNTEDYDAIPQDFINLGFSPEGVTADRLKDSGITEGLTFAFRQLSEGGGPKKIQERVKQEFQERYGSDLSDKELQQAARAEMLERMEAQLASEGVDVKGVTNVMEEMSRRNRELFALPPYVLYVARAFSTLEGIGLSVDENYGILQECYPYLSRRLFTDRSPRAKSALRAMLGLSENAVKEDASTLAIVQAGARGEDLSSTGASRSSSLSPSKLVEMSEGFASYTAATADVDRDGAGQAAAVAEFTKLLLDPKGSTLQDILVDETAKLGDAAVVSALRAALVDSTVAKAAATALKTPKELLRNSPASNLVPGPLKAALFDRPAELPELVDVLLRSSAEDERILSTAQELTDVISKRSSDGGDNVEALTGLLRDEETRATVTEQLPGIAALSRRVGAGLLRRAAYRTEQSAILPGSAKEAISRANEALADAIDYDDQGAR</sequence>
<comment type="caution">
    <text evidence="4">The sequence shown here is derived from an EMBL/GenBank/DDBJ whole genome shotgun (WGS) entry which is preliminary data.</text>
</comment>
<dbReference type="GO" id="GO:0016301">
    <property type="term" value="F:kinase activity"/>
    <property type="evidence" value="ECO:0007669"/>
    <property type="project" value="UniProtKB-KW"/>
</dbReference>
<keyword evidence="4" id="KW-0418">Kinase</keyword>
<dbReference type="Pfam" id="PF03109">
    <property type="entry name" value="ABC1"/>
    <property type="match status" value="1"/>
</dbReference>